<dbReference type="InterPro" id="IPR015590">
    <property type="entry name" value="Aldehyde_DH_dom"/>
</dbReference>
<dbReference type="PROSITE" id="PS00070">
    <property type="entry name" value="ALDEHYDE_DEHYDR_CYS"/>
    <property type="match status" value="1"/>
</dbReference>
<dbReference type="InterPro" id="IPR016160">
    <property type="entry name" value="Ald_DH_CS_CYS"/>
</dbReference>
<comment type="caution">
    <text evidence="6">The sequence shown here is derived from an EMBL/GenBank/DDBJ whole genome shotgun (WGS) entry which is preliminary data.</text>
</comment>
<gene>
    <name evidence="6" type="ORF">DV711_05700</name>
</gene>
<dbReference type="GO" id="GO:0004030">
    <property type="term" value="F:aldehyde dehydrogenase [NAD(P)+] activity"/>
    <property type="evidence" value="ECO:0007669"/>
    <property type="project" value="UniProtKB-ARBA"/>
</dbReference>
<keyword evidence="7" id="KW-1185">Reference proteome</keyword>
<reference evidence="6 7" key="1">
    <citation type="submission" date="2018-07" db="EMBL/GenBank/DDBJ databases">
        <title>Motiliproteus coralliicola sp. nov., a bacterium isolated from Coral.</title>
        <authorList>
            <person name="Wang G."/>
        </authorList>
    </citation>
    <scope>NUCLEOTIDE SEQUENCE [LARGE SCALE GENOMIC DNA]</scope>
    <source>
        <strain evidence="6 7">C34</strain>
    </source>
</reference>
<feature type="domain" description="Aldehyde dehydrogenase" evidence="5">
    <location>
        <begin position="34"/>
        <end position="493"/>
    </location>
</feature>
<comment type="similarity">
    <text evidence="1 4">Belongs to the aldehyde dehydrogenase family.</text>
</comment>
<dbReference type="FunFam" id="3.40.605.10:FF:000001">
    <property type="entry name" value="Aldehyde dehydrogenase 1"/>
    <property type="match status" value="1"/>
</dbReference>
<dbReference type="EMBL" id="QQOH01000001">
    <property type="protein sequence ID" value="RDE25056.1"/>
    <property type="molecule type" value="Genomic_DNA"/>
</dbReference>
<dbReference type="PANTHER" id="PTHR43111:SF1">
    <property type="entry name" value="ALDEHYDE DEHYDROGENASE B-RELATED"/>
    <property type="match status" value="1"/>
</dbReference>
<dbReference type="PROSITE" id="PS00687">
    <property type="entry name" value="ALDEHYDE_DEHYDR_GLU"/>
    <property type="match status" value="1"/>
</dbReference>
<dbReference type="InterPro" id="IPR016163">
    <property type="entry name" value="Ald_DH_C"/>
</dbReference>
<dbReference type="Pfam" id="PF00171">
    <property type="entry name" value="Aldedh"/>
    <property type="match status" value="1"/>
</dbReference>
<keyword evidence="2 4" id="KW-0560">Oxidoreductase</keyword>
<dbReference type="AlphaFoldDB" id="A0A369WWZ0"/>
<feature type="active site" evidence="3">
    <location>
        <position position="262"/>
    </location>
</feature>
<dbReference type="Gene3D" id="3.40.309.10">
    <property type="entry name" value="Aldehyde Dehydrogenase, Chain A, domain 2"/>
    <property type="match status" value="1"/>
</dbReference>
<evidence type="ECO:0000256" key="4">
    <source>
        <dbReference type="RuleBase" id="RU003345"/>
    </source>
</evidence>
<organism evidence="6 7">
    <name type="scientific">Motiliproteus coralliicola</name>
    <dbReference type="NCBI Taxonomy" id="2283196"/>
    <lineage>
        <taxon>Bacteria</taxon>
        <taxon>Pseudomonadati</taxon>
        <taxon>Pseudomonadota</taxon>
        <taxon>Gammaproteobacteria</taxon>
        <taxon>Oceanospirillales</taxon>
        <taxon>Oceanospirillaceae</taxon>
        <taxon>Motiliproteus</taxon>
    </lineage>
</organism>
<evidence type="ECO:0000256" key="3">
    <source>
        <dbReference type="PROSITE-ProRule" id="PRU10007"/>
    </source>
</evidence>
<evidence type="ECO:0000256" key="1">
    <source>
        <dbReference type="ARBA" id="ARBA00009986"/>
    </source>
</evidence>
<evidence type="ECO:0000259" key="5">
    <source>
        <dbReference type="Pfam" id="PF00171"/>
    </source>
</evidence>
<evidence type="ECO:0000256" key="2">
    <source>
        <dbReference type="ARBA" id="ARBA00023002"/>
    </source>
</evidence>
<dbReference type="Proteomes" id="UP000253769">
    <property type="component" value="Unassembled WGS sequence"/>
</dbReference>
<sequence length="506" mass="55070">MIYANPGSEGAVVSFAPRYGNYIGGEFVPPVEGRYFTNTSPVTGDVISEVARSTAADIDKALDAAHAAKAAWGKTSVTERSNILLKIADRIEENLEMLAVAETWDNGKAVRETLAADVPLAVDHFRYYAGCIRAQEGSSAEIDEHTAAYHFHEPLGVVGQIIPWNFPLLMAAWKLAPALATGNCIVLKPAEQTPCSIIKLMEVIGDLLPPGVLNVVQGYGEEAGQALATSKRIAKIAFTGSTPVGSHILKCAAENIIPSTVELGGKSPNIYFEDVMNFEDDYLSKCVEGSVLAFFNQGEVCTCPSRLLVQESIAQDFTQLVVDRAAKIVRGNPLDTDTMVGAQASQEQYDRIMSYLEIGRQEGAEVLMGGNAAQVGSGFDKGYYVEPTLFKGDNKMRVFQEEIFGPVISMTTFKDEEEALAIANDTEFGLGAGLWTRDINRAYRVGRGIEAGRVWTNCYHHYPAHAAFGGYKKSGVGRETHKMMMEHYQQTKNLLVSYSTSPLGFF</sequence>
<dbReference type="PANTHER" id="PTHR43111">
    <property type="entry name" value="ALDEHYDE DEHYDROGENASE B-RELATED"/>
    <property type="match status" value="1"/>
</dbReference>
<evidence type="ECO:0000313" key="7">
    <source>
        <dbReference type="Proteomes" id="UP000253769"/>
    </source>
</evidence>
<dbReference type="SUPFAM" id="SSF53720">
    <property type="entry name" value="ALDH-like"/>
    <property type="match status" value="1"/>
</dbReference>
<dbReference type="Gene3D" id="3.40.605.10">
    <property type="entry name" value="Aldehyde Dehydrogenase, Chain A, domain 1"/>
    <property type="match status" value="1"/>
</dbReference>
<accession>A0A369WWZ0</accession>
<evidence type="ECO:0000313" key="6">
    <source>
        <dbReference type="EMBL" id="RDE25056.1"/>
    </source>
</evidence>
<name>A0A369WWZ0_9GAMM</name>
<proteinExistence type="inferred from homology"/>
<dbReference type="InterPro" id="IPR016161">
    <property type="entry name" value="Ald_DH/histidinol_DH"/>
</dbReference>
<dbReference type="FunFam" id="3.40.309.10:FF:000012">
    <property type="entry name" value="Betaine aldehyde dehydrogenase"/>
    <property type="match status" value="1"/>
</dbReference>
<protein>
    <submittedName>
        <fullName evidence="6">Aldehyde dehydrogenase</fullName>
    </submittedName>
</protein>
<dbReference type="RefSeq" id="WP_114694652.1">
    <property type="nucleotide sequence ID" value="NZ_QQOH01000001.1"/>
</dbReference>
<dbReference type="InterPro" id="IPR029510">
    <property type="entry name" value="Ald_DH_CS_GLU"/>
</dbReference>
<dbReference type="CDD" id="cd07559">
    <property type="entry name" value="ALDH_ACDHII_AcoD-like"/>
    <property type="match status" value="1"/>
</dbReference>
<dbReference type="OrthoDB" id="9812625at2"/>
<dbReference type="InterPro" id="IPR016162">
    <property type="entry name" value="Ald_DH_N"/>
</dbReference>